<sequence>MLSRVANSIYWMNRYMERVENYARFVGVNFNMALDLPPDVDEQWEPLLTATADNFLFYEFYEKATREDVIYFMTFDKRNPNSIVSCLYEARENARTIRETISKEMWESINSFYLMLRETSPDNFRNLDLMQEFFAEIKRRCQLFHGVVDSTITRNEAWHFGRLGRHIERADKSSRFLDVKYFTLLQDNGSVGSTLDLMMWTAVLKSVSAYNMYRQTHAALTPMNIVAFLILDKLFPRSIAYCVRQAELSLFAIAGSTPERGFTNAAEKEISKLRTEIDFTDIEDIFKTGLHHYLDHFQQLNNEVDNAIFNMYFDAKPIQMQTQGRGQQQSQSSGQFQAYRLN</sequence>
<evidence type="ECO:0000313" key="3">
    <source>
        <dbReference type="EMBL" id="TDB63331.1"/>
    </source>
</evidence>
<evidence type="ECO:0000256" key="1">
    <source>
        <dbReference type="SAM" id="MobiDB-lite"/>
    </source>
</evidence>
<dbReference type="PANTHER" id="PTHR34595">
    <property type="entry name" value="BLR5612 PROTEIN"/>
    <property type="match status" value="1"/>
</dbReference>
<protein>
    <submittedName>
        <fullName evidence="3">Alpha-E domain-containing protein</fullName>
    </submittedName>
</protein>
<organism evidence="3 4">
    <name type="scientific">Arundinibacter roseus</name>
    <dbReference type="NCBI Taxonomy" id="2070510"/>
    <lineage>
        <taxon>Bacteria</taxon>
        <taxon>Pseudomonadati</taxon>
        <taxon>Bacteroidota</taxon>
        <taxon>Cytophagia</taxon>
        <taxon>Cytophagales</taxon>
        <taxon>Spirosomataceae</taxon>
        <taxon>Arundinibacter</taxon>
    </lineage>
</organism>
<feature type="domain" description="DUF403" evidence="2">
    <location>
        <begin position="1"/>
        <end position="313"/>
    </location>
</feature>
<dbReference type="Proteomes" id="UP000295706">
    <property type="component" value="Unassembled WGS sequence"/>
</dbReference>
<keyword evidence="4" id="KW-1185">Reference proteome</keyword>
<evidence type="ECO:0000259" key="2">
    <source>
        <dbReference type="Pfam" id="PF04168"/>
    </source>
</evidence>
<accession>A0A4R4KAD6</accession>
<dbReference type="InterPro" id="IPR051680">
    <property type="entry name" value="ATP-dep_Glu-Cys_Ligase-2"/>
</dbReference>
<proteinExistence type="predicted"/>
<gene>
    <name evidence="3" type="ORF">EZE20_16290</name>
</gene>
<comment type="caution">
    <text evidence="3">The sequence shown here is derived from an EMBL/GenBank/DDBJ whole genome shotgun (WGS) entry which is preliminary data.</text>
</comment>
<feature type="region of interest" description="Disordered" evidence="1">
    <location>
        <begin position="320"/>
        <end position="342"/>
    </location>
</feature>
<dbReference type="RefSeq" id="WP_132119593.1">
    <property type="nucleotide sequence ID" value="NZ_SMJU01000010.1"/>
</dbReference>
<dbReference type="Pfam" id="PF04168">
    <property type="entry name" value="Alpha-E"/>
    <property type="match status" value="1"/>
</dbReference>
<reference evidence="3 4" key="1">
    <citation type="submission" date="2019-02" db="EMBL/GenBank/DDBJ databases">
        <title>Arundinibacter roseus gen. nov., sp. nov., a new member of the family Cytophagaceae.</title>
        <authorList>
            <person name="Szuroczki S."/>
            <person name="Khayer B."/>
            <person name="Sproer C."/>
            <person name="Toumi M."/>
            <person name="Szabo A."/>
            <person name="Felfoldi T."/>
            <person name="Schumann P."/>
            <person name="Toth E."/>
        </authorList>
    </citation>
    <scope>NUCLEOTIDE SEQUENCE [LARGE SCALE GENOMIC DNA]</scope>
    <source>
        <strain evidence="3 4">DMA-k-7a</strain>
    </source>
</reference>
<dbReference type="OrthoDB" id="9803532at2"/>
<dbReference type="InterPro" id="IPR007296">
    <property type="entry name" value="DUF403"/>
</dbReference>
<name>A0A4R4KAD6_9BACT</name>
<evidence type="ECO:0000313" key="4">
    <source>
        <dbReference type="Proteomes" id="UP000295706"/>
    </source>
</evidence>
<dbReference type="AlphaFoldDB" id="A0A4R4KAD6"/>
<dbReference type="PANTHER" id="PTHR34595:SF7">
    <property type="entry name" value="SLL1039 PROTEIN"/>
    <property type="match status" value="1"/>
</dbReference>
<dbReference type="EMBL" id="SMJU01000010">
    <property type="protein sequence ID" value="TDB63331.1"/>
    <property type="molecule type" value="Genomic_DNA"/>
</dbReference>